<dbReference type="Proteomes" id="UP000777002">
    <property type="component" value="Unassembled WGS sequence"/>
</dbReference>
<name>A0ABS2GQU2_9BURK</name>
<evidence type="ECO:0000313" key="2">
    <source>
        <dbReference type="Proteomes" id="UP000777002"/>
    </source>
</evidence>
<dbReference type="EMBL" id="JACJKX010000003">
    <property type="protein sequence ID" value="MBM6928170.1"/>
    <property type="molecule type" value="Genomic_DNA"/>
</dbReference>
<organism evidence="1 2">
    <name type="scientific">Parasutterella secunda</name>
    <dbReference type="NCBI Taxonomy" id="626947"/>
    <lineage>
        <taxon>Bacteria</taxon>
        <taxon>Pseudomonadati</taxon>
        <taxon>Pseudomonadota</taxon>
        <taxon>Betaproteobacteria</taxon>
        <taxon>Burkholderiales</taxon>
        <taxon>Sutterellaceae</taxon>
        <taxon>Parasutterella</taxon>
    </lineage>
</organism>
<comment type="caution">
    <text evidence="1">The sequence shown here is derived from an EMBL/GenBank/DDBJ whole genome shotgun (WGS) entry which is preliminary data.</text>
</comment>
<accession>A0ABS2GQU2</accession>
<keyword evidence="2" id="KW-1185">Reference proteome</keyword>
<proteinExistence type="predicted"/>
<reference evidence="1 2" key="1">
    <citation type="journal article" date="2021" name="Sci. Rep.">
        <title>The distribution of antibiotic resistance genes in chicken gut microbiota commensals.</title>
        <authorList>
            <person name="Juricova H."/>
            <person name="Matiasovicova J."/>
            <person name="Kubasova T."/>
            <person name="Cejkova D."/>
            <person name="Rychlik I."/>
        </authorList>
    </citation>
    <scope>NUCLEOTIDE SEQUENCE [LARGE SCALE GENOMIC DNA]</scope>
    <source>
        <strain evidence="1 2">An562</strain>
    </source>
</reference>
<protein>
    <submittedName>
        <fullName evidence="1">Uncharacterized protein</fullName>
    </submittedName>
</protein>
<gene>
    <name evidence="1" type="ORF">H5985_02655</name>
</gene>
<sequence length="86" mass="9774">MAYLEGAREVIYDENQKLYIAELLPRPAALALSRAAELAATLPVESVARKLAIQRTVDKVRAEYPEYFRHDAKCARVNRGLWETGR</sequence>
<evidence type="ECO:0000313" key="1">
    <source>
        <dbReference type="EMBL" id="MBM6928170.1"/>
    </source>
</evidence>